<evidence type="ECO:0000259" key="6">
    <source>
        <dbReference type="PROSITE" id="PS50850"/>
    </source>
</evidence>
<dbReference type="PROSITE" id="PS50850">
    <property type="entry name" value="MFS"/>
    <property type="match status" value="1"/>
</dbReference>
<dbReference type="PANTHER" id="PTHR23502">
    <property type="entry name" value="MAJOR FACILITATOR SUPERFAMILY"/>
    <property type="match status" value="1"/>
</dbReference>
<feature type="transmembrane region" description="Helical" evidence="5">
    <location>
        <begin position="217"/>
        <end position="240"/>
    </location>
</feature>
<evidence type="ECO:0000313" key="8">
    <source>
        <dbReference type="Proteomes" id="UP000284706"/>
    </source>
</evidence>
<reference evidence="7 8" key="1">
    <citation type="journal article" date="2018" name="Evol. Lett.">
        <title>Horizontal gene cluster transfer increased hallucinogenic mushroom diversity.</title>
        <authorList>
            <person name="Reynolds H.T."/>
            <person name="Vijayakumar V."/>
            <person name="Gluck-Thaler E."/>
            <person name="Korotkin H.B."/>
            <person name="Matheny P.B."/>
            <person name="Slot J.C."/>
        </authorList>
    </citation>
    <scope>NUCLEOTIDE SEQUENCE [LARGE SCALE GENOMIC DNA]</scope>
    <source>
        <strain evidence="7 8">SRW20</strain>
    </source>
</reference>
<dbReference type="PANTHER" id="PTHR23502:SF173">
    <property type="entry name" value="MFS-MULTIDRUG-RESISTANCE TRANSPORTER-RELATED"/>
    <property type="match status" value="1"/>
</dbReference>
<dbReference type="Gene3D" id="1.20.1720.10">
    <property type="entry name" value="Multidrug resistance protein D"/>
    <property type="match status" value="1"/>
</dbReference>
<evidence type="ECO:0000256" key="4">
    <source>
        <dbReference type="ARBA" id="ARBA00023136"/>
    </source>
</evidence>
<feature type="transmembrane region" description="Helical" evidence="5">
    <location>
        <begin position="66"/>
        <end position="84"/>
    </location>
</feature>
<dbReference type="InterPro" id="IPR011701">
    <property type="entry name" value="MFS"/>
</dbReference>
<comment type="caution">
    <text evidence="7">The sequence shown here is derived from an EMBL/GenBank/DDBJ whole genome shotgun (WGS) entry which is preliminary data.</text>
</comment>
<evidence type="ECO:0000256" key="2">
    <source>
        <dbReference type="ARBA" id="ARBA00022692"/>
    </source>
</evidence>
<keyword evidence="3 5" id="KW-1133">Transmembrane helix</keyword>
<dbReference type="InParanoid" id="A0A409YMH3"/>
<gene>
    <name evidence="7" type="ORF">CVT26_004061</name>
</gene>
<evidence type="ECO:0000256" key="5">
    <source>
        <dbReference type="SAM" id="Phobius"/>
    </source>
</evidence>
<accession>A0A409YMH3</accession>
<feature type="transmembrane region" description="Helical" evidence="5">
    <location>
        <begin position="90"/>
        <end position="112"/>
    </location>
</feature>
<proteinExistence type="predicted"/>
<dbReference type="AlphaFoldDB" id="A0A409YMH3"/>
<dbReference type="InterPro" id="IPR020846">
    <property type="entry name" value="MFS_dom"/>
</dbReference>
<evidence type="ECO:0000256" key="1">
    <source>
        <dbReference type="ARBA" id="ARBA00004141"/>
    </source>
</evidence>
<evidence type="ECO:0000256" key="3">
    <source>
        <dbReference type="ARBA" id="ARBA00022989"/>
    </source>
</evidence>
<feature type="transmembrane region" description="Helical" evidence="5">
    <location>
        <begin position="34"/>
        <end position="54"/>
    </location>
</feature>
<dbReference type="InterPro" id="IPR036259">
    <property type="entry name" value="MFS_trans_sf"/>
</dbReference>
<dbReference type="Proteomes" id="UP000284706">
    <property type="component" value="Unassembled WGS sequence"/>
</dbReference>
<dbReference type="SUPFAM" id="SSF103473">
    <property type="entry name" value="MFS general substrate transporter"/>
    <property type="match status" value="1"/>
</dbReference>
<comment type="subcellular location">
    <subcellularLocation>
        <location evidence="1">Membrane</location>
        <topology evidence="1">Multi-pass membrane protein</topology>
    </subcellularLocation>
</comment>
<feature type="transmembrane region" description="Helical" evidence="5">
    <location>
        <begin position="124"/>
        <end position="148"/>
    </location>
</feature>
<dbReference type="STRING" id="231916.A0A409YMH3"/>
<keyword evidence="2 5" id="KW-0812">Transmembrane</keyword>
<dbReference type="GO" id="GO:0022857">
    <property type="term" value="F:transmembrane transporter activity"/>
    <property type="evidence" value="ECO:0007669"/>
    <property type="project" value="InterPro"/>
</dbReference>
<evidence type="ECO:0000313" key="7">
    <source>
        <dbReference type="EMBL" id="PPR04271.1"/>
    </source>
</evidence>
<feature type="domain" description="Major facilitator superfamily (MFS) profile" evidence="6">
    <location>
        <begin position="1"/>
        <end position="241"/>
    </location>
</feature>
<dbReference type="EMBL" id="NHYE01000644">
    <property type="protein sequence ID" value="PPR04271.1"/>
    <property type="molecule type" value="Genomic_DNA"/>
</dbReference>
<dbReference type="GO" id="GO:0005886">
    <property type="term" value="C:plasma membrane"/>
    <property type="evidence" value="ECO:0007669"/>
    <property type="project" value="TreeGrafter"/>
</dbReference>
<keyword evidence="8" id="KW-1185">Reference proteome</keyword>
<sequence length="241" mass="26473">MLNHQMTSYSRTFASSAPSGIIDQLTAEFRMSQLTATLTISLFVTGYCVGPILWGPLSERFGRKPIFIYSFFLYTLTQMGLALSKNTSTVLVLRFLGGCLAASSVSNCGAVVSDVWDAKTRGKGLAIMSATPFVGPALGPAVAGFIGAQASWRWVFWLLTAFTGLCWLLVVFTVPETYSPVLLAAKAGKMRFTTGDERYFAALERDPMRPMQIFNKVLALPFKIVFQEPMLIAMTVYLSVR</sequence>
<protein>
    <recommendedName>
        <fullName evidence="6">Major facilitator superfamily (MFS) profile domain-containing protein</fullName>
    </recommendedName>
</protein>
<dbReference type="Pfam" id="PF07690">
    <property type="entry name" value="MFS_1"/>
    <property type="match status" value="1"/>
</dbReference>
<name>A0A409YMH3_9AGAR</name>
<keyword evidence="4 5" id="KW-0472">Membrane</keyword>
<organism evidence="7 8">
    <name type="scientific">Gymnopilus dilepis</name>
    <dbReference type="NCBI Taxonomy" id="231916"/>
    <lineage>
        <taxon>Eukaryota</taxon>
        <taxon>Fungi</taxon>
        <taxon>Dikarya</taxon>
        <taxon>Basidiomycota</taxon>
        <taxon>Agaricomycotina</taxon>
        <taxon>Agaricomycetes</taxon>
        <taxon>Agaricomycetidae</taxon>
        <taxon>Agaricales</taxon>
        <taxon>Agaricineae</taxon>
        <taxon>Hymenogastraceae</taxon>
        <taxon>Gymnopilus</taxon>
    </lineage>
</organism>
<feature type="transmembrane region" description="Helical" evidence="5">
    <location>
        <begin position="154"/>
        <end position="174"/>
    </location>
</feature>
<dbReference type="OrthoDB" id="9986881at2759"/>